<dbReference type="STRING" id="1314777.A0A164NMA1"/>
<dbReference type="AlphaFoldDB" id="A0A164NMA1"/>
<proteinExistence type="predicted"/>
<dbReference type="Proteomes" id="UP000076722">
    <property type="component" value="Unassembled WGS sequence"/>
</dbReference>
<reference evidence="1 2" key="1">
    <citation type="journal article" date="2016" name="Mol. Biol. Evol.">
        <title>Comparative Genomics of Early-Diverging Mushroom-Forming Fungi Provides Insights into the Origins of Lignocellulose Decay Capabilities.</title>
        <authorList>
            <person name="Nagy L.G."/>
            <person name="Riley R."/>
            <person name="Tritt A."/>
            <person name="Adam C."/>
            <person name="Daum C."/>
            <person name="Floudas D."/>
            <person name="Sun H."/>
            <person name="Yadav J.S."/>
            <person name="Pangilinan J."/>
            <person name="Larsson K.H."/>
            <person name="Matsuura K."/>
            <person name="Barry K."/>
            <person name="Labutti K."/>
            <person name="Kuo R."/>
            <person name="Ohm R.A."/>
            <person name="Bhattacharya S.S."/>
            <person name="Shirouzu T."/>
            <person name="Yoshinaga Y."/>
            <person name="Martin F.M."/>
            <person name="Grigoriev I.V."/>
            <person name="Hibbett D.S."/>
        </authorList>
    </citation>
    <scope>NUCLEOTIDE SEQUENCE [LARGE SCALE GENOMIC DNA]</scope>
    <source>
        <strain evidence="1 2">HHB9708</strain>
    </source>
</reference>
<dbReference type="OrthoDB" id="3264327at2759"/>
<sequence>AGVTRCRKVTETVIKNGDKLSAGQFVVTQTNSRMPAALGKTVELLMFNPTDYSGVDHVLIQQARTGDNILPYGMPEIILLDQYFLCPIAAIECTVNVQHNCARRKCELSGTRVVRKEREDTNRTTPTVKHNCESDLVLNTGQMRDARWIETFTSPLLIPNLPQTVLQAVEREFAGLNLAS</sequence>
<dbReference type="EMBL" id="KV419443">
    <property type="protein sequence ID" value="KZS87842.1"/>
    <property type="molecule type" value="Genomic_DNA"/>
</dbReference>
<name>A0A164NMA1_9AGAM</name>
<feature type="non-terminal residue" evidence="1">
    <location>
        <position position="1"/>
    </location>
</feature>
<accession>A0A164NMA1</accession>
<keyword evidence="2" id="KW-1185">Reference proteome</keyword>
<evidence type="ECO:0000313" key="2">
    <source>
        <dbReference type="Proteomes" id="UP000076722"/>
    </source>
</evidence>
<protein>
    <submittedName>
        <fullName evidence="1">Uncharacterized protein</fullName>
    </submittedName>
</protein>
<organism evidence="1 2">
    <name type="scientific">Sistotremastrum niveocremeum HHB9708</name>
    <dbReference type="NCBI Taxonomy" id="1314777"/>
    <lineage>
        <taxon>Eukaryota</taxon>
        <taxon>Fungi</taxon>
        <taxon>Dikarya</taxon>
        <taxon>Basidiomycota</taxon>
        <taxon>Agaricomycotina</taxon>
        <taxon>Agaricomycetes</taxon>
        <taxon>Sistotremastrales</taxon>
        <taxon>Sistotremastraceae</taxon>
        <taxon>Sertulicium</taxon>
        <taxon>Sertulicium niveocremeum</taxon>
    </lineage>
</organism>
<evidence type="ECO:0000313" key="1">
    <source>
        <dbReference type="EMBL" id="KZS87842.1"/>
    </source>
</evidence>
<gene>
    <name evidence="1" type="ORF">SISNIDRAFT_418949</name>
</gene>